<accession>A0A9P6XQ11</accession>
<sequence length="133" mass="13442">MSASVPAASASSTIGTVVADCTSATINGEPVRSAITQAAATSLTQVPMLLARIASQIERNIRIFNGDQAPAAGTEGCDAVAFTIAMLQRSRRTACPGLRPASVQDRHRPRPAAAAIASVRWPASGASSGAGVV</sequence>
<protein>
    <submittedName>
        <fullName evidence="1">Uncharacterized protein</fullName>
    </submittedName>
</protein>
<proteinExistence type="predicted"/>
<dbReference type="AlphaFoldDB" id="A0A9P6XQ11"/>
<evidence type="ECO:0000313" key="2">
    <source>
        <dbReference type="Proteomes" id="UP000740926"/>
    </source>
</evidence>
<name>A0A9P6XQ11_9FUNG</name>
<comment type="caution">
    <text evidence="1">The sequence shown here is derived from an EMBL/GenBank/DDBJ whole genome shotgun (WGS) entry which is preliminary data.</text>
</comment>
<reference evidence="1 2" key="1">
    <citation type="journal article" date="2020" name="Microb. Genom.">
        <title>Genetic diversity of clinical and environmental Mucorales isolates obtained from an investigation of mucormycosis cases among solid organ transplant recipients.</title>
        <authorList>
            <person name="Nguyen M.H."/>
            <person name="Kaul D."/>
            <person name="Muto C."/>
            <person name="Cheng S.J."/>
            <person name="Richter R.A."/>
            <person name="Bruno V.M."/>
            <person name="Liu G."/>
            <person name="Beyhan S."/>
            <person name="Sundermann A.J."/>
            <person name="Mounaud S."/>
            <person name="Pasculle A.W."/>
            <person name="Nierman W.C."/>
            <person name="Driscoll E."/>
            <person name="Cumbie R."/>
            <person name="Clancy C.J."/>
            <person name="Dupont C.L."/>
        </authorList>
    </citation>
    <scope>NUCLEOTIDE SEQUENCE [LARGE SCALE GENOMIC DNA]</scope>
    <source>
        <strain evidence="1 2">GL24</strain>
    </source>
</reference>
<dbReference type="EMBL" id="JAANIU010013082">
    <property type="protein sequence ID" value="KAG1530161.1"/>
    <property type="molecule type" value="Genomic_DNA"/>
</dbReference>
<dbReference type="Proteomes" id="UP000740926">
    <property type="component" value="Unassembled WGS sequence"/>
</dbReference>
<gene>
    <name evidence="1" type="ORF">G6F50_017502</name>
</gene>
<organism evidence="1 2">
    <name type="scientific">Rhizopus delemar</name>
    <dbReference type="NCBI Taxonomy" id="936053"/>
    <lineage>
        <taxon>Eukaryota</taxon>
        <taxon>Fungi</taxon>
        <taxon>Fungi incertae sedis</taxon>
        <taxon>Mucoromycota</taxon>
        <taxon>Mucoromycotina</taxon>
        <taxon>Mucoromycetes</taxon>
        <taxon>Mucorales</taxon>
        <taxon>Mucorineae</taxon>
        <taxon>Rhizopodaceae</taxon>
        <taxon>Rhizopus</taxon>
    </lineage>
</organism>
<keyword evidence="2" id="KW-1185">Reference proteome</keyword>
<evidence type="ECO:0000313" key="1">
    <source>
        <dbReference type="EMBL" id="KAG1530161.1"/>
    </source>
</evidence>